<evidence type="ECO:0000313" key="4">
    <source>
        <dbReference type="Proteomes" id="UP001381693"/>
    </source>
</evidence>
<reference evidence="3 4" key="1">
    <citation type="submission" date="2023-11" db="EMBL/GenBank/DDBJ databases">
        <title>Halocaridina rubra genome assembly.</title>
        <authorList>
            <person name="Smith C."/>
        </authorList>
    </citation>
    <scope>NUCLEOTIDE SEQUENCE [LARGE SCALE GENOMIC DNA]</scope>
    <source>
        <strain evidence="3">EP-1</strain>
        <tissue evidence="3">Whole</tissue>
    </source>
</reference>
<dbReference type="InterPro" id="IPR035892">
    <property type="entry name" value="C2_domain_sf"/>
</dbReference>
<gene>
    <name evidence="3" type="primary">DOCK9_2</name>
    <name evidence="3" type="ORF">SK128_017904</name>
</gene>
<dbReference type="GO" id="GO:0005085">
    <property type="term" value="F:guanyl-nucleotide exchange factor activity"/>
    <property type="evidence" value="ECO:0007669"/>
    <property type="project" value="InterPro"/>
</dbReference>
<comment type="caution">
    <text evidence="3">The sequence shown here is derived from an EMBL/GenBank/DDBJ whole genome shotgun (WGS) entry which is preliminary data.</text>
</comment>
<sequence length="399" mass="44209">MTRELTTFRWHCWSATAHPPGSSTTCVASQLPTPLLPLPQGYLCKMQPRGNSRCPSELRHNRSLASLTTILLSFRALLTPSIHPNLGLLLAFLPSTLAFITFFSNSLTPALEPVKPFPNPPTHEPTLEVQDFSACHIDDIQPYVGYRNHLYIYPHYLNYDNQKSFSRARNLVCTVELRDSDIEGAPPLKVVYGRPGNGVLTTHASTVVMHHNTFPEWGDEVKIILPHNLTKYHHLLFTFSHVAIEAAKAGKKDVPVETVVGYAWVPLTSKGRIVTEEQMLPVAVNLPSKYLSIEPLGLGKGWNYTCAPPIDWDPPFLKYAFNNLTVHSTNAFPPLISILHDSHLSMVLYLLSLLSLSKCISSFVISLSFSSPKIGSLHSLPTTTISASLSSSLCSSYLK</sequence>
<proteinExistence type="inferred from homology"/>
<comment type="similarity">
    <text evidence="1">Belongs to the DOCK family.</text>
</comment>
<dbReference type="PANTHER" id="PTHR23317">
    <property type="entry name" value="DEDICATOR OF CYTOKINESIS DOCK"/>
    <property type="match status" value="1"/>
</dbReference>
<dbReference type="Gene3D" id="2.60.40.150">
    <property type="entry name" value="C2 domain"/>
    <property type="match status" value="1"/>
</dbReference>
<accession>A0AAN9A980</accession>
<evidence type="ECO:0000313" key="3">
    <source>
        <dbReference type="EMBL" id="KAK7085701.1"/>
    </source>
</evidence>
<feature type="domain" description="C2 DOCK-type" evidence="2">
    <location>
        <begin position="147"/>
        <end position="346"/>
    </location>
</feature>
<dbReference type="AlphaFoldDB" id="A0AAN9A980"/>
<evidence type="ECO:0000256" key="1">
    <source>
        <dbReference type="PROSITE-ProRule" id="PRU00983"/>
    </source>
</evidence>
<dbReference type="InterPro" id="IPR027007">
    <property type="entry name" value="C2_DOCK-type_domain"/>
</dbReference>
<dbReference type="InterPro" id="IPR026791">
    <property type="entry name" value="DOCK"/>
</dbReference>
<evidence type="ECO:0000259" key="2">
    <source>
        <dbReference type="PROSITE" id="PS51650"/>
    </source>
</evidence>
<dbReference type="PROSITE" id="PS51650">
    <property type="entry name" value="C2_DOCK"/>
    <property type="match status" value="1"/>
</dbReference>
<dbReference type="Proteomes" id="UP001381693">
    <property type="component" value="Unassembled WGS sequence"/>
</dbReference>
<dbReference type="PANTHER" id="PTHR23317:SF26">
    <property type="entry name" value="ZIZIMIN, ISOFORM K"/>
    <property type="match status" value="1"/>
</dbReference>
<protein>
    <submittedName>
        <fullName evidence="3">Dedicator of cytokinesis protein 9</fullName>
    </submittedName>
</protein>
<keyword evidence="4" id="KW-1185">Reference proteome</keyword>
<dbReference type="Pfam" id="PF14429">
    <property type="entry name" value="DOCK-C2"/>
    <property type="match status" value="1"/>
</dbReference>
<name>A0AAN9A980_HALRR</name>
<organism evidence="3 4">
    <name type="scientific">Halocaridina rubra</name>
    <name type="common">Hawaiian red shrimp</name>
    <dbReference type="NCBI Taxonomy" id="373956"/>
    <lineage>
        <taxon>Eukaryota</taxon>
        <taxon>Metazoa</taxon>
        <taxon>Ecdysozoa</taxon>
        <taxon>Arthropoda</taxon>
        <taxon>Crustacea</taxon>
        <taxon>Multicrustacea</taxon>
        <taxon>Malacostraca</taxon>
        <taxon>Eumalacostraca</taxon>
        <taxon>Eucarida</taxon>
        <taxon>Decapoda</taxon>
        <taxon>Pleocyemata</taxon>
        <taxon>Caridea</taxon>
        <taxon>Atyoidea</taxon>
        <taxon>Atyidae</taxon>
        <taxon>Halocaridina</taxon>
    </lineage>
</organism>
<dbReference type="GO" id="GO:0007264">
    <property type="term" value="P:small GTPase-mediated signal transduction"/>
    <property type="evidence" value="ECO:0007669"/>
    <property type="project" value="InterPro"/>
</dbReference>
<dbReference type="EMBL" id="JAXCGZ010000655">
    <property type="protein sequence ID" value="KAK7085701.1"/>
    <property type="molecule type" value="Genomic_DNA"/>
</dbReference>